<organism evidence="11 12">
    <name type="scientific">Legionella lytica</name>
    <dbReference type="NCBI Taxonomy" id="96232"/>
    <lineage>
        <taxon>Bacteria</taxon>
        <taxon>Pseudomonadati</taxon>
        <taxon>Pseudomonadota</taxon>
        <taxon>Gammaproteobacteria</taxon>
        <taxon>Legionellales</taxon>
        <taxon>Legionellaceae</taxon>
        <taxon>Legionella</taxon>
    </lineage>
</organism>
<evidence type="ECO:0000256" key="7">
    <source>
        <dbReference type="ARBA" id="ARBA00023136"/>
    </source>
</evidence>
<keyword evidence="3" id="KW-0997">Cell inner membrane</keyword>
<evidence type="ECO:0000256" key="5">
    <source>
        <dbReference type="ARBA" id="ARBA00022692"/>
    </source>
</evidence>
<dbReference type="Pfam" id="PF08019">
    <property type="entry name" value="EptA_B_N"/>
    <property type="match status" value="1"/>
</dbReference>
<accession>A0ABY4YCN7</accession>
<feature type="domain" description="Sulfatase N-terminal" evidence="9">
    <location>
        <begin position="243"/>
        <end position="527"/>
    </location>
</feature>
<feature type="domain" description="Phosphoethanolamine transferase N-terminal" evidence="10">
    <location>
        <begin position="67"/>
        <end position="210"/>
    </location>
</feature>
<evidence type="ECO:0000256" key="2">
    <source>
        <dbReference type="ARBA" id="ARBA00022475"/>
    </source>
</evidence>
<evidence type="ECO:0000259" key="9">
    <source>
        <dbReference type="Pfam" id="PF00884"/>
    </source>
</evidence>
<name>A0ABY4YCN7_9GAMM</name>
<protein>
    <submittedName>
        <fullName evidence="11">Phosphoethanolamine--lipid A transferase</fullName>
    </submittedName>
</protein>
<keyword evidence="7 8" id="KW-0472">Membrane</keyword>
<keyword evidence="5 8" id="KW-0812">Transmembrane</keyword>
<gene>
    <name evidence="11" type="ORF">J2N86_07645</name>
</gene>
<dbReference type="CDD" id="cd16017">
    <property type="entry name" value="LptA"/>
    <property type="match status" value="1"/>
</dbReference>
<evidence type="ECO:0000256" key="8">
    <source>
        <dbReference type="SAM" id="Phobius"/>
    </source>
</evidence>
<dbReference type="SUPFAM" id="SSF53649">
    <property type="entry name" value="Alkaline phosphatase-like"/>
    <property type="match status" value="1"/>
</dbReference>
<dbReference type="EMBL" id="CP071527">
    <property type="protein sequence ID" value="USQ15158.1"/>
    <property type="molecule type" value="Genomic_DNA"/>
</dbReference>
<keyword evidence="12" id="KW-1185">Reference proteome</keyword>
<feature type="transmembrane region" description="Helical" evidence="8">
    <location>
        <begin position="157"/>
        <end position="180"/>
    </location>
</feature>
<evidence type="ECO:0000256" key="1">
    <source>
        <dbReference type="ARBA" id="ARBA00004429"/>
    </source>
</evidence>
<evidence type="ECO:0000259" key="10">
    <source>
        <dbReference type="Pfam" id="PF08019"/>
    </source>
</evidence>
<dbReference type="InterPro" id="IPR012549">
    <property type="entry name" value="EptA-like_N"/>
</dbReference>
<reference evidence="11" key="1">
    <citation type="submission" date="2021-03" db="EMBL/GenBank/DDBJ databases">
        <title>Legionella lytica PCM 2298.</title>
        <authorList>
            <person name="Koper P."/>
        </authorList>
    </citation>
    <scope>NUCLEOTIDE SEQUENCE</scope>
    <source>
        <strain evidence="11">PCM 2298</strain>
    </source>
</reference>
<dbReference type="Gene3D" id="3.40.720.10">
    <property type="entry name" value="Alkaline Phosphatase, subunit A"/>
    <property type="match status" value="1"/>
</dbReference>
<keyword evidence="4 11" id="KW-0808">Transferase</keyword>
<proteinExistence type="predicted"/>
<dbReference type="InterPro" id="IPR058130">
    <property type="entry name" value="PEA_transf_C"/>
</dbReference>
<dbReference type="PANTHER" id="PTHR30443">
    <property type="entry name" value="INNER MEMBRANE PROTEIN"/>
    <property type="match status" value="1"/>
</dbReference>
<feature type="transmembrane region" description="Helical" evidence="8">
    <location>
        <begin position="125"/>
        <end position="145"/>
    </location>
</feature>
<sequence>MLRRIIILNTRRSNYWSSELITLLSSVFFTLACNASFWAELLSSKELTLTHTWLIIICTGIAITGLQWFLLLLVINRWTFRWFMIGLFLVTSIMVYFMNTFHVYIDPNMVTNVISTDYQESKELLQWRVIPYFLLLGVIPCWIVWHIRIYKRSLLSYWTGRFGCIFLSCLMFFGAGWAVYNDLSPIHRAKKEIVYLVTPLNLFSSSAKAYWRAQRTKANKTRTLIAKDAQQIPRAEGTKPRAIVLVIGETVRAANWGLGDYSRQTTPELAKHQLINFSQVSSCGTSTAVSLPCMFSPYGLHHYDEKRINQSESFLHLLNRLNISVLWRDNQSGCKGVCDGLPMEKLKIDALCKKGRCFDEILLQQLKEKISSVKGDQLIVLHMLGNHGPAYFERYPEQFKRWQPTCDTADLASCSQESIVNTYDNAILYTDSVLARALDELSAITTHDTGLIYVSDHGESLGEHNLFLHGLPYFMAPDEQKKVPMIFWSSKGLSEQLALDDQCMQNKKEQAISHDYLFSTVLSLFDVKTKSYDKKYDLLHSCRKG</sequence>
<comment type="subcellular location">
    <subcellularLocation>
        <location evidence="1">Cell inner membrane</location>
        <topology evidence="1">Multi-pass membrane protein</topology>
    </subcellularLocation>
</comment>
<evidence type="ECO:0000313" key="12">
    <source>
        <dbReference type="Proteomes" id="UP001057474"/>
    </source>
</evidence>
<dbReference type="InterPro" id="IPR017850">
    <property type="entry name" value="Alkaline_phosphatase_core_sf"/>
</dbReference>
<dbReference type="InterPro" id="IPR040423">
    <property type="entry name" value="PEA_transferase"/>
</dbReference>
<evidence type="ECO:0000313" key="11">
    <source>
        <dbReference type="EMBL" id="USQ15158.1"/>
    </source>
</evidence>
<evidence type="ECO:0000256" key="3">
    <source>
        <dbReference type="ARBA" id="ARBA00022519"/>
    </source>
</evidence>
<keyword evidence="2" id="KW-1003">Cell membrane</keyword>
<dbReference type="GO" id="GO:0016740">
    <property type="term" value="F:transferase activity"/>
    <property type="evidence" value="ECO:0007669"/>
    <property type="project" value="UniProtKB-KW"/>
</dbReference>
<feature type="transmembrane region" description="Helical" evidence="8">
    <location>
        <begin position="51"/>
        <end position="75"/>
    </location>
</feature>
<feature type="transmembrane region" description="Helical" evidence="8">
    <location>
        <begin position="82"/>
        <end position="105"/>
    </location>
</feature>
<dbReference type="PANTHER" id="PTHR30443:SF0">
    <property type="entry name" value="PHOSPHOETHANOLAMINE TRANSFERASE EPTA"/>
    <property type="match status" value="1"/>
</dbReference>
<dbReference type="PROSITE" id="PS51257">
    <property type="entry name" value="PROKAR_LIPOPROTEIN"/>
    <property type="match status" value="1"/>
</dbReference>
<dbReference type="Pfam" id="PF00884">
    <property type="entry name" value="Sulfatase"/>
    <property type="match status" value="1"/>
</dbReference>
<dbReference type="NCBIfam" id="NF028537">
    <property type="entry name" value="P_eth_NH2_trans"/>
    <property type="match status" value="1"/>
</dbReference>
<dbReference type="Proteomes" id="UP001057474">
    <property type="component" value="Chromosome"/>
</dbReference>
<dbReference type="InterPro" id="IPR000917">
    <property type="entry name" value="Sulfatase_N"/>
</dbReference>
<evidence type="ECO:0000256" key="6">
    <source>
        <dbReference type="ARBA" id="ARBA00022989"/>
    </source>
</evidence>
<keyword evidence="6 8" id="KW-1133">Transmembrane helix</keyword>
<feature type="transmembrane region" description="Helical" evidence="8">
    <location>
        <begin position="20"/>
        <end position="39"/>
    </location>
</feature>
<evidence type="ECO:0000256" key="4">
    <source>
        <dbReference type="ARBA" id="ARBA00022679"/>
    </source>
</evidence>